<feature type="region of interest" description="Disordered" evidence="1">
    <location>
        <begin position="223"/>
        <end position="245"/>
    </location>
</feature>
<feature type="compositionally biased region" description="Low complexity" evidence="1">
    <location>
        <begin position="8"/>
        <end position="17"/>
    </location>
</feature>
<dbReference type="AlphaFoldDB" id="A0A0C9VVV7"/>
<feature type="region of interest" description="Disordered" evidence="1">
    <location>
        <begin position="1"/>
        <end position="50"/>
    </location>
</feature>
<accession>A0A0C9VVV7</accession>
<organism evidence="2 3">
    <name type="scientific">Sphaerobolus stellatus (strain SS14)</name>
    <dbReference type="NCBI Taxonomy" id="990650"/>
    <lineage>
        <taxon>Eukaryota</taxon>
        <taxon>Fungi</taxon>
        <taxon>Dikarya</taxon>
        <taxon>Basidiomycota</taxon>
        <taxon>Agaricomycotina</taxon>
        <taxon>Agaricomycetes</taxon>
        <taxon>Phallomycetidae</taxon>
        <taxon>Geastrales</taxon>
        <taxon>Sphaerobolaceae</taxon>
        <taxon>Sphaerobolus</taxon>
    </lineage>
</organism>
<evidence type="ECO:0000313" key="3">
    <source>
        <dbReference type="Proteomes" id="UP000054279"/>
    </source>
</evidence>
<dbReference type="Proteomes" id="UP000054279">
    <property type="component" value="Unassembled WGS sequence"/>
</dbReference>
<dbReference type="EMBL" id="KN837127">
    <property type="protein sequence ID" value="KIJ42835.1"/>
    <property type="molecule type" value="Genomic_DNA"/>
</dbReference>
<gene>
    <name evidence="2" type="ORF">M422DRAFT_253928</name>
</gene>
<dbReference type="HOGENOM" id="CLU_847780_0_0_1"/>
<evidence type="ECO:0000256" key="1">
    <source>
        <dbReference type="SAM" id="MobiDB-lite"/>
    </source>
</evidence>
<sequence length="328" mass="36551">MPPKNAKKLAAARAQAGKARKEHQEKEVIEIEDSSCSSSSESDEDGITSWSGGVNSITEEEELQAGFFTFEGEEIGSEDDNEILEVLEGAEVIKGLWKACQVQQDLEQLVQPTPYEMIMKRKDAKEWKKAESNWGLGYNGLSERWKREKKQRMQEKEAANAVISETYVLIFINLQQSVALPPAPLPAATVDPMTNDTAINSYGESMEIYQGYLSDISSWDGEDEESDILKDDGEDGDEAQPSAVPPASKWQKLAVPYREARHKTHEEHCNRQQKALVDIEHLIASKRDVFAAVKLCAELRLRYVEDVGDVQIGLGFSFDAAPLLQVAS</sequence>
<name>A0A0C9VVV7_SPHS4</name>
<keyword evidence="3" id="KW-1185">Reference proteome</keyword>
<protein>
    <submittedName>
        <fullName evidence="2">Uncharacterized protein</fullName>
    </submittedName>
</protein>
<feature type="compositionally biased region" description="Acidic residues" evidence="1">
    <location>
        <begin position="223"/>
        <end position="238"/>
    </location>
</feature>
<proteinExistence type="predicted"/>
<evidence type="ECO:0000313" key="2">
    <source>
        <dbReference type="EMBL" id="KIJ42835.1"/>
    </source>
</evidence>
<reference evidence="2 3" key="1">
    <citation type="submission" date="2014-06" db="EMBL/GenBank/DDBJ databases">
        <title>Evolutionary Origins and Diversification of the Mycorrhizal Mutualists.</title>
        <authorList>
            <consortium name="DOE Joint Genome Institute"/>
            <consortium name="Mycorrhizal Genomics Consortium"/>
            <person name="Kohler A."/>
            <person name="Kuo A."/>
            <person name="Nagy L.G."/>
            <person name="Floudas D."/>
            <person name="Copeland A."/>
            <person name="Barry K.W."/>
            <person name="Cichocki N."/>
            <person name="Veneault-Fourrey C."/>
            <person name="LaButti K."/>
            <person name="Lindquist E.A."/>
            <person name="Lipzen A."/>
            <person name="Lundell T."/>
            <person name="Morin E."/>
            <person name="Murat C."/>
            <person name="Riley R."/>
            <person name="Ohm R."/>
            <person name="Sun H."/>
            <person name="Tunlid A."/>
            <person name="Henrissat B."/>
            <person name="Grigoriev I.V."/>
            <person name="Hibbett D.S."/>
            <person name="Martin F."/>
        </authorList>
    </citation>
    <scope>NUCLEOTIDE SEQUENCE [LARGE SCALE GENOMIC DNA]</scope>
    <source>
        <strain evidence="2 3">SS14</strain>
    </source>
</reference>